<feature type="domain" description="SKP1 component dimerisation" evidence="5">
    <location>
        <begin position="142"/>
        <end position="188"/>
    </location>
</feature>
<dbReference type="InterPro" id="IPR016072">
    <property type="entry name" value="Skp1_comp_dimer"/>
</dbReference>
<evidence type="ECO:0000256" key="3">
    <source>
        <dbReference type="ARBA" id="ARBA00022786"/>
    </source>
</evidence>
<evidence type="ECO:0000256" key="4">
    <source>
        <dbReference type="PIRNR" id="PIRNR028729"/>
    </source>
</evidence>
<evidence type="ECO:0000259" key="6">
    <source>
        <dbReference type="Pfam" id="PF03931"/>
    </source>
</evidence>
<feature type="domain" description="SKP1 component POZ" evidence="6">
    <location>
        <begin position="8"/>
        <end position="67"/>
    </location>
</feature>
<keyword evidence="8" id="KW-1185">Reference proteome</keyword>
<comment type="pathway">
    <text evidence="1 4">Protein modification; protein ubiquitination.</text>
</comment>
<dbReference type="AlphaFoldDB" id="A0AAD5ZNT1"/>
<dbReference type="PIRSF" id="PIRSF028729">
    <property type="entry name" value="E3_ubiquit_lig_SCF_Skp"/>
    <property type="match status" value="1"/>
</dbReference>
<comment type="similarity">
    <text evidence="2 4">Belongs to the SKP1 family.</text>
</comment>
<dbReference type="SUPFAM" id="SSF81382">
    <property type="entry name" value="Skp1 dimerisation domain-like"/>
    <property type="match status" value="1"/>
</dbReference>
<dbReference type="Pfam" id="PF01466">
    <property type="entry name" value="Skp1"/>
    <property type="match status" value="1"/>
</dbReference>
<dbReference type="InterPro" id="IPR001232">
    <property type="entry name" value="SKP1-like"/>
</dbReference>
<dbReference type="InterPro" id="IPR016073">
    <property type="entry name" value="Skp1_comp_POZ"/>
</dbReference>
<dbReference type="GO" id="GO:0009867">
    <property type="term" value="P:jasmonic acid mediated signaling pathway"/>
    <property type="evidence" value="ECO:0007669"/>
    <property type="project" value="UniProtKB-ARBA"/>
</dbReference>
<dbReference type="InterPro" id="IPR036296">
    <property type="entry name" value="SKP1-like_dim_sf"/>
</dbReference>
<comment type="function">
    <text evidence="4">Involved in ubiquitination and subsequent proteasomal degradation of target proteins. Together with CUL1, RBX1 and a F-box protein, it forms a SCF E3 ubiquitin ligase complex. The functional specificity of this complex depends on the type of F-box protein. In the SCF complex, it serves as an adapter that links the F-box protein to CUL1.</text>
</comment>
<dbReference type="InterPro" id="IPR016897">
    <property type="entry name" value="SKP1"/>
</dbReference>
<evidence type="ECO:0000256" key="1">
    <source>
        <dbReference type="ARBA" id="ARBA00004906"/>
    </source>
</evidence>
<accession>A0AAD5ZNT1</accession>
<evidence type="ECO:0000313" key="8">
    <source>
        <dbReference type="Proteomes" id="UP001210211"/>
    </source>
</evidence>
<dbReference type="Pfam" id="PF03931">
    <property type="entry name" value="Skp1_POZ"/>
    <property type="match status" value="1"/>
</dbReference>
<gene>
    <name evidence="7" type="ORF">LUZ61_005005</name>
</gene>
<reference evidence="7 8" key="1">
    <citation type="journal article" date="2022" name="Cell">
        <title>Repeat-based holocentromeres influence genome architecture and karyotype evolution.</title>
        <authorList>
            <person name="Hofstatter P.G."/>
            <person name="Thangavel G."/>
            <person name="Lux T."/>
            <person name="Neumann P."/>
            <person name="Vondrak T."/>
            <person name="Novak P."/>
            <person name="Zhang M."/>
            <person name="Costa L."/>
            <person name="Castellani M."/>
            <person name="Scott A."/>
            <person name="Toegelov H."/>
            <person name="Fuchs J."/>
            <person name="Mata-Sucre Y."/>
            <person name="Dias Y."/>
            <person name="Vanzela A.L.L."/>
            <person name="Huettel B."/>
            <person name="Almeida C.C.S."/>
            <person name="Simkova H."/>
            <person name="Souza G."/>
            <person name="Pedrosa-Harand A."/>
            <person name="Macas J."/>
            <person name="Mayer K.F.X."/>
            <person name="Houben A."/>
            <person name="Marques A."/>
        </authorList>
    </citation>
    <scope>NUCLEOTIDE SEQUENCE [LARGE SCALE GENOMIC DNA]</scope>
    <source>
        <strain evidence="7">RhyTen1mFocal</strain>
    </source>
</reference>
<dbReference type="InterPro" id="IPR011333">
    <property type="entry name" value="SKP1/BTB/POZ_sf"/>
</dbReference>
<dbReference type="SMART" id="SM00512">
    <property type="entry name" value="Skp1"/>
    <property type="match status" value="1"/>
</dbReference>
<dbReference type="Proteomes" id="UP001210211">
    <property type="component" value="Unassembled WGS sequence"/>
</dbReference>
<evidence type="ECO:0000313" key="7">
    <source>
        <dbReference type="EMBL" id="KAJ3701300.1"/>
    </source>
</evidence>
<evidence type="ECO:0000259" key="5">
    <source>
        <dbReference type="Pfam" id="PF01466"/>
    </source>
</evidence>
<dbReference type="CDD" id="cd18322">
    <property type="entry name" value="BTB_POZ_SKP1"/>
    <property type="match status" value="1"/>
</dbReference>
<dbReference type="PANTHER" id="PTHR11165">
    <property type="entry name" value="SKP1"/>
    <property type="match status" value="1"/>
</dbReference>
<sequence length="193" mass="21325">MASSSTENMITLTSSDGEEFVVNEKVARECHTISNMMLDDCVITNIPLPNVKSDILSKVIEYCKEHVAAAEKAAAEAEKAAVEAEKAQAEAKPETEKNWISSEPVALKANMDLEEWDKAFMNVDVATLYDLILAANYLNVSGLLALATQTAANLIIGKSPEQIRKTFHINNDLSTEEEKAIRDQYPWAFKESE</sequence>
<evidence type="ECO:0000256" key="2">
    <source>
        <dbReference type="ARBA" id="ARBA00009993"/>
    </source>
</evidence>
<protein>
    <recommendedName>
        <fullName evidence="4">SKP1-like protein</fullName>
    </recommendedName>
</protein>
<organism evidence="7 8">
    <name type="scientific">Rhynchospora tenuis</name>
    <dbReference type="NCBI Taxonomy" id="198213"/>
    <lineage>
        <taxon>Eukaryota</taxon>
        <taxon>Viridiplantae</taxon>
        <taxon>Streptophyta</taxon>
        <taxon>Embryophyta</taxon>
        <taxon>Tracheophyta</taxon>
        <taxon>Spermatophyta</taxon>
        <taxon>Magnoliopsida</taxon>
        <taxon>Liliopsida</taxon>
        <taxon>Poales</taxon>
        <taxon>Cyperaceae</taxon>
        <taxon>Cyperoideae</taxon>
        <taxon>Rhynchosporeae</taxon>
        <taxon>Rhynchospora</taxon>
    </lineage>
</organism>
<dbReference type="GO" id="GO:0006511">
    <property type="term" value="P:ubiquitin-dependent protein catabolic process"/>
    <property type="evidence" value="ECO:0007669"/>
    <property type="project" value="InterPro"/>
</dbReference>
<proteinExistence type="inferred from homology"/>
<dbReference type="EMBL" id="JAMRDG010000001">
    <property type="protein sequence ID" value="KAJ3701300.1"/>
    <property type="molecule type" value="Genomic_DNA"/>
</dbReference>
<keyword evidence="3 4" id="KW-0833">Ubl conjugation pathway</keyword>
<dbReference type="Gene3D" id="3.30.710.10">
    <property type="entry name" value="Potassium Channel Kv1.1, Chain A"/>
    <property type="match status" value="1"/>
</dbReference>
<dbReference type="GO" id="GO:0016567">
    <property type="term" value="P:protein ubiquitination"/>
    <property type="evidence" value="ECO:0007669"/>
    <property type="project" value="UniProtKB-UniRule"/>
</dbReference>
<comment type="subunit">
    <text evidence="4">Part of a SCF (SKP1-cullin-F-box) protein ligase complex.</text>
</comment>
<dbReference type="SUPFAM" id="SSF54695">
    <property type="entry name" value="POZ domain"/>
    <property type="match status" value="1"/>
</dbReference>
<comment type="caution">
    <text evidence="7">The sequence shown here is derived from an EMBL/GenBank/DDBJ whole genome shotgun (WGS) entry which is preliminary data.</text>
</comment>
<name>A0AAD5ZNT1_9POAL</name>